<feature type="transmembrane region" description="Helical" evidence="6">
    <location>
        <begin position="231"/>
        <end position="251"/>
    </location>
</feature>
<dbReference type="PANTHER" id="PTHR23513">
    <property type="entry name" value="INTEGRAL MEMBRANE EFFLUX PROTEIN-RELATED"/>
    <property type="match status" value="1"/>
</dbReference>
<dbReference type="InterPro" id="IPR011701">
    <property type="entry name" value="MFS"/>
</dbReference>
<reference evidence="8" key="1">
    <citation type="journal article" date="2019" name="Int. J. Syst. Evol. Microbiol.">
        <title>The Global Catalogue of Microorganisms (GCM) 10K type strain sequencing project: providing services to taxonomists for standard genome sequencing and annotation.</title>
        <authorList>
            <consortium name="The Broad Institute Genomics Platform"/>
            <consortium name="The Broad Institute Genome Sequencing Center for Infectious Disease"/>
            <person name="Wu L."/>
            <person name="Ma J."/>
        </authorList>
    </citation>
    <scope>NUCLEOTIDE SEQUENCE [LARGE SCALE GENOMIC DNA]</scope>
    <source>
        <strain evidence="8">JCM 6921</strain>
    </source>
</reference>
<dbReference type="InterPro" id="IPR036259">
    <property type="entry name" value="MFS_trans_sf"/>
</dbReference>
<protein>
    <submittedName>
        <fullName evidence="7">MFS transporter</fullName>
    </submittedName>
</protein>
<gene>
    <name evidence="7" type="ORF">GCM10010420_36480</name>
</gene>
<dbReference type="PRINTS" id="PR01988">
    <property type="entry name" value="EXPORTERBACE"/>
</dbReference>
<dbReference type="SUPFAM" id="SSF103473">
    <property type="entry name" value="MFS general substrate transporter"/>
    <property type="match status" value="1"/>
</dbReference>
<organism evidence="7 8">
    <name type="scientific">Streptomyces glaucosporus</name>
    <dbReference type="NCBI Taxonomy" id="284044"/>
    <lineage>
        <taxon>Bacteria</taxon>
        <taxon>Bacillati</taxon>
        <taxon>Actinomycetota</taxon>
        <taxon>Actinomycetes</taxon>
        <taxon>Kitasatosporales</taxon>
        <taxon>Streptomycetaceae</taxon>
        <taxon>Streptomyces</taxon>
    </lineage>
</organism>
<dbReference type="CDD" id="cd06173">
    <property type="entry name" value="MFS_MefA_like"/>
    <property type="match status" value="1"/>
</dbReference>
<evidence type="ECO:0000256" key="6">
    <source>
        <dbReference type="SAM" id="Phobius"/>
    </source>
</evidence>
<keyword evidence="5 6" id="KW-0472">Membrane</keyword>
<keyword evidence="4 6" id="KW-1133">Transmembrane helix</keyword>
<feature type="transmembrane region" description="Helical" evidence="6">
    <location>
        <begin position="166"/>
        <end position="191"/>
    </location>
</feature>
<accession>A0ABP5VK52</accession>
<evidence type="ECO:0000256" key="1">
    <source>
        <dbReference type="ARBA" id="ARBA00004651"/>
    </source>
</evidence>
<dbReference type="Gene3D" id="1.20.1250.20">
    <property type="entry name" value="MFS general substrate transporter like domains"/>
    <property type="match status" value="1"/>
</dbReference>
<keyword evidence="2" id="KW-1003">Cell membrane</keyword>
<evidence type="ECO:0000256" key="5">
    <source>
        <dbReference type="ARBA" id="ARBA00023136"/>
    </source>
</evidence>
<name>A0ABP5VK52_9ACTN</name>
<dbReference type="EMBL" id="BAAATJ010000017">
    <property type="protein sequence ID" value="GAA2405430.1"/>
    <property type="molecule type" value="Genomic_DNA"/>
</dbReference>
<feature type="transmembrane region" description="Helical" evidence="6">
    <location>
        <begin position="350"/>
        <end position="369"/>
    </location>
</feature>
<feature type="transmembrane region" description="Helical" evidence="6">
    <location>
        <begin position="381"/>
        <end position="402"/>
    </location>
</feature>
<feature type="transmembrane region" description="Helical" evidence="6">
    <location>
        <begin position="20"/>
        <end position="42"/>
    </location>
</feature>
<feature type="transmembrane region" description="Helical" evidence="6">
    <location>
        <begin position="90"/>
        <end position="110"/>
    </location>
</feature>
<feature type="transmembrane region" description="Helical" evidence="6">
    <location>
        <begin position="48"/>
        <end position="69"/>
    </location>
</feature>
<evidence type="ECO:0000256" key="4">
    <source>
        <dbReference type="ARBA" id="ARBA00022989"/>
    </source>
</evidence>
<comment type="subcellular location">
    <subcellularLocation>
        <location evidence="1">Cell membrane</location>
        <topology evidence="1">Multi-pass membrane protein</topology>
    </subcellularLocation>
</comment>
<feature type="transmembrane region" description="Helical" evidence="6">
    <location>
        <begin position="263"/>
        <end position="284"/>
    </location>
</feature>
<dbReference type="InterPro" id="IPR022324">
    <property type="entry name" value="Bacilysin_exporter_BacE_put"/>
</dbReference>
<dbReference type="Pfam" id="PF07690">
    <property type="entry name" value="MFS_1"/>
    <property type="match status" value="1"/>
</dbReference>
<feature type="transmembrane region" description="Helical" evidence="6">
    <location>
        <begin position="296"/>
        <end position="316"/>
    </location>
</feature>
<feature type="transmembrane region" description="Helical" evidence="6">
    <location>
        <begin position="322"/>
        <end position="338"/>
    </location>
</feature>
<dbReference type="Proteomes" id="UP001500058">
    <property type="component" value="Unassembled WGS sequence"/>
</dbReference>
<comment type="caution">
    <text evidence="7">The sequence shown here is derived from an EMBL/GenBank/DDBJ whole genome shotgun (WGS) entry which is preliminary data.</text>
</comment>
<keyword evidence="3 6" id="KW-0812">Transmembrane</keyword>
<proteinExistence type="predicted"/>
<evidence type="ECO:0000256" key="2">
    <source>
        <dbReference type="ARBA" id="ARBA00022475"/>
    </source>
</evidence>
<evidence type="ECO:0000313" key="7">
    <source>
        <dbReference type="EMBL" id="GAA2405430.1"/>
    </source>
</evidence>
<keyword evidence="8" id="KW-1185">Reference proteome</keyword>
<dbReference type="RefSeq" id="WP_344632117.1">
    <property type="nucleotide sequence ID" value="NZ_BAAATJ010000017.1"/>
</dbReference>
<evidence type="ECO:0000313" key="8">
    <source>
        <dbReference type="Proteomes" id="UP001500058"/>
    </source>
</evidence>
<sequence>MGLRKSRRGPLKSPNFRWLALSSTTSALGDAFGGFALLFLVLEAGGNAAVAGAVVAAVELPGVLLALLGGVWADRLDRVRLMVVSDIGRAVFQAVLFALFWTGAAAWWHVALFGFLTNALGCVYAPSVTGVIPQTVADRHLTDANGLLHTGRTAAVAIGTAAGGTVIAMFGASAAIAVNAVSFVLSALFLSAMRLPSSAPRAGGGAAQGVWQDLRAGWSEVRRRSWLLSELLRSAVEMPIVVAPFAIIGPLMASDTLGGAESWATISIGFLCGSLCGPFAVRLWKPRRPIWACTALMYLGAVPPLLLALTTSVPLITLAEGVKGAAVGFFGTIWASLLQREIPDTVRSRVNAWDYTLTSGLMPLGYLLAGLMVTQFGRQPILILGVVWNILAVTLVLALPGVRRFRIDWNASASVDPPTSSSGDKTKEATR</sequence>
<evidence type="ECO:0000256" key="3">
    <source>
        <dbReference type="ARBA" id="ARBA00022692"/>
    </source>
</evidence>
<dbReference type="PANTHER" id="PTHR23513:SF11">
    <property type="entry name" value="STAPHYLOFERRIN A TRANSPORTER"/>
    <property type="match status" value="1"/>
</dbReference>